<dbReference type="PANTHER" id="PTHR30537:SF5">
    <property type="entry name" value="HTH-TYPE TRANSCRIPTIONAL ACTIVATOR TTDR-RELATED"/>
    <property type="match status" value="1"/>
</dbReference>
<dbReference type="PANTHER" id="PTHR30537">
    <property type="entry name" value="HTH-TYPE TRANSCRIPTIONAL REGULATOR"/>
    <property type="match status" value="1"/>
</dbReference>
<evidence type="ECO:0000259" key="5">
    <source>
        <dbReference type="PROSITE" id="PS50931"/>
    </source>
</evidence>
<dbReference type="InterPro" id="IPR005119">
    <property type="entry name" value="LysR_subst-bd"/>
</dbReference>
<comment type="caution">
    <text evidence="6">The sequence shown here is derived from an EMBL/GenBank/DDBJ whole genome shotgun (WGS) entry which is preliminary data.</text>
</comment>
<dbReference type="SUPFAM" id="SSF53850">
    <property type="entry name" value="Periplasmic binding protein-like II"/>
    <property type="match status" value="1"/>
</dbReference>
<dbReference type="Gene3D" id="1.10.10.10">
    <property type="entry name" value="Winged helix-like DNA-binding domain superfamily/Winged helix DNA-binding domain"/>
    <property type="match status" value="1"/>
</dbReference>
<dbReference type="OrthoDB" id="9786526at2"/>
<keyword evidence="7" id="KW-1185">Reference proteome</keyword>
<evidence type="ECO:0000256" key="3">
    <source>
        <dbReference type="ARBA" id="ARBA00023125"/>
    </source>
</evidence>
<dbReference type="InterPro" id="IPR000847">
    <property type="entry name" value="LysR_HTH_N"/>
</dbReference>
<dbReference type="Proteomes" id="UP000057389">
    <property type="component" value="Unassembled WGS sequence"/>
</dbReference>
<keyword evidence="4" id="KW-0804">Transcription</keyword>
<name>A0A125P4Y5_9VIBR</name>
<dbReference type="GO" id="GO:0043565">
    <property type="term" value="F:sequence-specific DNA binding"/>
    <property type="evidence" value="ECO:0007669"/>
    <property type="project" value="TreeGrafter"/>
</dbReference>
<organism evidence="6 7">
    <name type="scientific">Vibrio toranzoniae</name>
    <dbReference type="NCBI Taxonomy" id="1194427"/>
    <lineage>
        <taxon>Bacteria</taxon>
        <taxon>Pseudomonadati</taxon>
        <taxon>Pseudomonadota</taxon>
        <taxon>Gammaproteobacteria</taxon>
        <taxon>Vibrionales</taxon>
        <taxon>Vibrionaceae</taxon>
        <taxon>Vibrio</taxon>
    </lineage>
</organism>
<dbReference type="RefSeq" id="WP_060469409.1">
    <property type="nucleotide sequence ID" value="NZ_AP025515.1"/>
</dbReference>
<gene>
    <name evidence="6" type="ORF">APQ14_14615</name>
</gene>
<dbReference type="GeneID" id="300180671"/>
<protein>
    <submittedName>
        <fullName evidence="6">Transcriptional regulator</fullName>
    </submittedName>
</protein>
<keyword evidence="2" id="KW-0805">Transcription regulation</keyword>
<evidence type="ECO:0000256" key="2">
    <source>
        <dbReference type="ARBA" id="ARBA00023015"/>
    </source>
</evidence>
<dbReference type="InterPro" id="IPR036390">
    <property type="entry name" value="WH_DNA-bd_sf"/>
</dbReference>
<dbReference type="Pfam" id="PF00126">
    <property type="entry name" value="HTH_1"/>
    <property type="match status" value="1"/>
</dbReference>
<dbReference type="Pfam" id="PF03466">
    <property type="entry name" value="LysR_substrate"/>
    <property type="match status" value="1"/>
</dbReference>
<evidence type="ECO:0000256" key="1">
    <source>
        <dbReference type="ARBA" id="ARBA00009437"/>
    </source>
</evidence>
<sequence length="306" mass="34799">MSSIFGNIDDLFLFCTVVEEGSLLSASKRLQLPVSTMSRRLTALEERLSIRLLEKKGRELVATKDGEVAFSALSSGMESLHQGFSCLLEERDAIQGKIKLAVPHAFYSGFLRPTVEQYLTQYPNVQLNLILSQQQVVPETDRDLLITFQISDMDGMIARQLFKAKHGFFASPEYLDSHEAIKKPGDLEQQSWISVDEVFDMPLYKSDRLEQMVTIKPKFIVNDIHAVAAAAQKGLGVASLPFRHVSPEMNLIQVLPEYHRGDRQAYLVYKERKYQPKALTLLIDALIECFQSVHSDEFSQMKRRKK</sequence>
<reference evidence="6 7" key="1">
    <citation type="submission" date="2015-11" db="EMBL/GenBank/DDBJ databases">
        <title>Draft WGS of Vibrio toranzoniae.</title>
        <authorList>
            <person name="Lasa A."/>
            <person name="Romalde J.L."/>
        </authorList>
    </citation>
    <scope>NUCLEOTIDE SEQUENCE [LARGE SCALE GENOMIC DNA]</scope>
    <source>
        <strain evidence="6 7">Vb 10.8</strain>
    </source>
</reference>
<dbReference type="GO" id="GO:0006351">
    <property type="term" value="P:DNA-templated transcription"/>
    <property type="evidence" value="ECO:0007669"/>
    <property type="project" value="TreeGrafter"/>
</dbReference>
<dbReference type="SUPFAM" id="SSF46785">
    <property type="entry name" value="Winged helix' DNA-binding domain"/>
    <property type="match status" value="1"/>
</dbReference>
<proteinExistence type="inferred from homology"/>
<evidence type="ECO:0000313" key="6">
    <source>
        <dbReference type="EMBL" id="KWT99585.1"/>
    </source>
</evidence>
<dbReference type="PROSITE" id="PS50931">
    <property type="entry name" value="HTH_LYSR"/>
    <property type="match status" value="1"/>
</dbReference>
<dbReference type="CDD" id="cd08422">
    <property type="entry name" value="PBP2_CrgA_like"/>
    <property type="match status" value="1"/>
</dbReference>
<comment type="similarity">
    <text evidence="1">Belongs to the LysR transcriptional regulatory family.</text>
</comment>
<dbReference type="InterPro" id="IPR036388">
    <property type="entry name" value="WH-like_DNA-bd_sf"/>
</dbReference>
<accession>A0A125P4Y5</accession>
<keyword evidence="3" id="KW-0238">DNA-binding</keyword>
<dbReference type="InterPro" id="IPR058163">
    <property type="entry name" value="LysR-type_TF_proteobact-type"/>
</dbReference>
<dbReference type="EMBL" id="LMXU01000032">
    <property type="protein sequence ID" value="KWT99585.1"/>
    <property type="molecule type" value="Genomic_DNA"/>
</dbReference>
<dbReference type="AlphaFoldDB" id="A0A125P4Y5"/>
<dbReference type="Gene3D" id="3.40.190.290">
    <property type="match status" value="1"/>
</dbReference>
<feature type="domain" description="HTH lysR-type" evidence="5">
    <location>
        <begin position="7"/>
        <end position="63"/>
    </location>
</feature>
<dbReference type="GO" id="GO:0003700">
    <property type="term" value="F:DNA-binding transcription factor activity"/>
    <property type="evidence" value="ECO:0007669"/>
    <property type="project" value="InterPro"/>
</dbReference>
<evidence type="ECO:0000313" key="7">
    <source>
        <dbReference type="Proteomes" id="UP000057389"/>
    </source>
</evidence>
<evidence type="ECO:0000256" key="4">
    <source>
        <dbReference type="ARBA" id="ARBA00023163"/>
    </source>
</evidence>